<dbReference type="RefSeq" id="WP_282767372.1">
    <property type="nucleotide sequence ID" value="NZ_JASCTH010000061.1"/>
</dbReference>
<dbReference type="PANTHER" id="PTHR35526:SF3">
    <property type="entry name" value="ANTI-SIGMA-F FACTOR RSBW"/>
    <property type="match status" value="1"/>
</dbReference>
<dbReference type="InterPro" id="IPR003594">
    <property type="entry name" value="HATPase_dom"/>
</dbReference>
<feature type="domain" description="MEDS" evidence="3">
    <location>
        <begin position="12"/>
        <end position="152"/>
    </location>
</feature>
<accession>A0ABT6X1U7</accession>
<dbReference type="EMBL" id="JASCTH010000061">
    <property type="protein sequence ID" value="MDI6105907.1"/>
    <property type="molecule type" value="Genomic_DNA"/>
</dbReference>
<dbReference type="InterPro" id="IPR050267">
    <property type="entry name" value="Anti-sigma-factor_SerPK"/>
</dbReference>
<evidence type="ECO:0000259" key="2">
    <source>
        <dbReference type="Pfam" id="PF13581"/>
    </source>
</evidence>
<dbReference type="Pfam" id="PF14417">
    <property type="entry name" value="MEDS"/>
    <property type="match status" value="1"/>
</dbReference>
<keyword evidence="4" id="KW-0418">Kinase</keyword>
<keyword evidence="5" id="KW-1185">Reference proteome</keyword>
<keyword evidence="1" id="KW-0723">Serine/threonine-protein kinase</keyword>
<reference evidence="4 5" key="1">
    <citation type="submission" date="2023-05" db="EMBL/GenBank/DDBJ databases">
        <title>Actinoplanes sp. NEAU-A12 genome sequencing.</title>
        <authorList>
            <person name="Wang Z.-S."/>
        </authorList>
    </citation>
    <scope>NUCLEOTIDE SEQUENCE [LARGE SCALE GENOMIC DNA]</scope>
    <source>
        <strain evidence="4 5">NEAU-A12</strain>
    </source>
</reference>
<dbReference type="Gene3D" id="3.30.565.10">
    <property type="entry name" value="Histidine kinase-like ATPase, C-terminal domain"/>
    <property type="match status" value="1"/>
</dbReference>
<dbReference type="InterPro" id="IPR025847">
    <property type="entry name" value="MEDS_domain"/>
</dbReference>
<dbReference type="PANTHER" id="PTHR35526">
    <property type="entry name" value="ANTI-SIGMA-F FACTOR RSBW-RELATED"/>
    <property type="match status" value="1"/>
</dbReference>
<dbReference type="GO" id="GO:0016301">
    <property type="term" value="F:kinase activity"/>
    <property type="evidence" value="ECO:0007669"/>
    <property type="project" value="UniProtKB-KW"/>
</dbReference>
<comment type="caution">
    <text evidence="4">The sequence shown here is derived from an EMBL/GenBank/DDBJ whole genome shotgun (WGS) entry which is preliminary data.</text>
</comment>
<proteinExistence type="predicted"/>
<gene>
    <name evidence="4" type="ORF">QLQ12_45790</name>
</gene>
<feature type="domain" description="Histidine kinase/HSP90-like ATPase" evidence="2">
    <location>
        <begin position="196"/>
        <end position="309"/>
    </location>
</feature>
<evidence type="ECO:0000256" key="1">
    <source>
        <dbReference type="ARBA" id="ARBA00022527"/>
    </source>
</evidence>
<protein>
    <submittedName>
        <fullName evidence="4">Sensor histidine kinase</fullName>
    </submittedName>
</protein>
<evidence type="ECO:0000313" key="5">
    <source>
        <dbReference type="Proteomes" id="UP001241758"/>
    </source>
</evidence>
<sequence length="316" mass="34918">MTAQLDGLRCHHSVLVIDADDTLDKVLVPVLRRHAAGGEPVLLVVGAHTERVLRQGLGDAADRLEWGAQEQFYRQLGLAYSGFMRHLREQSAHGRRVHVFGEPGYAGERLTAYLPYEAFYNEIFPAFGSPLTCVYDQRTHPAGVIEEMRQVHSEEWTERGCLPNATYVPPGQFLNDRLRPLAPVPPHVEVDTVVCDLSELTTCRTTLGRWAAAHHLPQATLAQVLVAVNEVVTNGLGHGRTPVRVRAWRHETNLVVQADDHGGRRIPPDAGYRPPKQPRDPMGLWAARQAADILATDTSGGLTSVRMSFPHPPSVS</sequence>
<dbReference type="Pfam" id="PF13581">
    <property type="entry name" value="HATPase_c_2"/>
    <property type="match status" value="1"/>
</dbReference>
<evidence type="ECO:0000259" key="3">
    <source>
        <dbReference type="Pfam" id="PF14417"/>
    </source>
</evidence>
<evidence type="ECO:0000313" key="4">
    <source>
        <dbReference type="EMBL" id="MDI6105907.1"/>
    </source>
</evidence>
<dbReference type="InterPro" id="IPR036890">
    <property type="entry name" value="HATPase_C_sf"/>
</dbReference>
<name>A0ABT6X1U7_9ACTN</name>
<dbReference type="Proteomes" id="UP001241758">
    <property type="component" value="Unassembled WGS sequence"/>
</dbReference>
<keyword evidence="4" id="KW-0808">Transferase</keyword>
<organism evidence="4 5">
    <name type="scientific">Actinoplanes sandaracinus</name>
    <dbReference type="NCBI Taxonomy" id="3045177"/>
    <lineage>
        <taxon>Bacteria</taxon>
        <taxon>Bacillati</taxon>
        <taxon>Actinomycetota</taxon>
        <taxon>Actinomycetes</taxon>
        <taxon>Micromonosporales</taxon>
        <taxon>Micromonosporaceae</taxon>
        <taxon>Actinoplanes</taxon>
    </lineage>
</organism>